<proteinExistence type="predicted"/>
<evidence type="ECO:0000313" key="3">
    <source>
        <dbReference type="Proteomes" id="UP000053617"/>
    </source>
</evidence>
<name>A0A0D2I284_9EURO</name>
<dbReference type="GeneID" id="25298867"/>
<gene>
    <name evidence="2" type="ORF">Z518_10796</name>
</gene>
<sequence length="370" mass="40821">MVLLTSSAVSVILSSSVVCMFTFLLFLSGYVLQQQTVRSLQEALRRPPERLPVPTLPPQFQNPDNETVSVALESPTDGSTPVVVGDQGADDADQFLESIQAATAVQDDNQAHFGDSSEPKLEPVEDPSNGPLPQRLAYILALLKPSDLCSTLLFAKQQRSASRLEAEPSIILLYPSTWETQSSPLHTSVLNFMREVQDLYGLLYHPVRIHGGWDETALLLGELQWRKWDYDQALYLRSPGMILDSKALDAALGSPNPRKSWAPLNPSSGDNPDLLLVTPKGLQSPRKEMRGLAISAVSHHSDLEEDGFDIENLVKDAAYVLFDGEDLGLNGIENEWYGNLVRNFDRGRKSVCAGSGILDDDLKIDLKRRL</sequence>
<evidence type="ECO:0000313" key="2">
    <source>
        <dbReference type="EMBL" id="KIW99868.1"/>
    </source>
</evidence>
<protein>
    <submittedName>
        <fullName evidence="2">Uncharacterized protein</fullName>
    </submittedName>
</protein>
<dbReference type="Proteomes" id="UP000053617">
    <property type="component" value="Unassembled WGS sequence"/>
</dbReference>
<dbReference type="OrthoDB" id="5367275at2759"/>
<keyword evidence="1" id="KW-0812">Transmembrane</keyword>
<reference evidence="2 3" key="1">
    <citation type="submission" date="2015-01" db="EMBL/GenBank/DDBJ databases">
        <title>The Genome Sequence of Rhinocladiella mackenzie CBS 650.93.</title>
        <authorList>
            <consortium name="The Broad Institute Genomics Platform"/>
            <person name="Cuomo C."/>
            <person name="de Hoog S."/>
            <person name="Gorbushina A."/>
            <person name="Stielow B."/>
            <person name="Teixiera M."/>
            <person name="Abouelleil A."/>
            <person name="Chapman S.B."/>
            <person name="Priest M."/>
            <person name="Young S.K."/>
            <person name="Wortman J."/>
            <person name="Nusbaum C."/>
            <person name="Birren B."/>
        </authorList>
    </citation>
    <scope>NUCLEOTIDE SEQUENCE [LARGE SCALE GENOMIC DNA]</scope>
    <source>
        <strain evidence="2 3">CBS 650.93</strain>
    </source>
</reference>
<accession>A0A0D2I284</accession>
<keyword evidence="1" id="KW-1133">Transmembrane helix</keyword>
<dbReference type="VEuPathDB" id="FungiDB:Z518_10796"/>
<keyword evidence="1" id="KW-0472">Membrane</keyword>
<dbReference type="EMBL" id="KN847484">
    <property type="protein sequence ID" value="KIW99868.1"/>
    <property type="molecule type" value="Genomic_DNA"/>
</dbReference>
<dbReference type="HOGENOM" id="CLU_785316_0_0_1"/>
<dbReference type="RefSeq" id="XP_013267081.1">
    <property type="nucleotide sequence ID" value="XM_013411627.1"/>
</dbReference>
<dbReference type="AlphaFoldDB" id="A0A0D2I284"/>
<dbReference type="STRING" id="1442369.A0A0D2I284"/>
<organism evidence="2 3">
    <name type="scientific">Rhinocladiella mackenziei CBS 650.93</name>
    <dbReference type="NCBI Taxonomy" id="1442369"/>
    <lineage>
        <taxon>Eukaryota</taxon>
        <taxon>Fungi</taxon>
        <taxon>Dikarya</taxon>
        <taxon>Ascomycota</taxon>
        <taxon>Pezizomycotina</taxon>
        <taxon>Eurotiomycetes</taxon>
        <taxon>Chaetothyriomycetidae</taxon>
        <taxon>Chaetothyriales</taxon>
        <taxon>Herpotrichiellaceae</taxon>
        <taxon>Rhinocladiella</taxon>
    </lineage>
</organism>
<keyword evidence="3" id="KW-1185">Reference proteome</keyword>
<evidence type="ECO:0000256" key="1">
    <source>
        <dbReference type="SAM" id="Phobius"/>
    </source>
</evidence>
<feature type="transmembrane region" description="Helical" evidence="1">
    <location>
        <begin position="12"/>
        <end position="32"/>
    </location>
</feature>